<dbReference type="Proteomes" id="UP000469215">
    <property type="component" value="Unassembled WGS sequence"/>
</dbReference>
<proteinExistence type="predicted"/>
<protein>
    <submittedName>
        <fullName evidence="8">Cardiolipin synthase A</fullName>
    </submittedName>
</protein>
<dbReference type="PANTHER" id="PTHR21248:SF22">
    <property type="entry name" value="PHOSPHOLIPASE D"/>
    <property type="match status" value="1"/>
</dbReference>
<evidence type="ECO:0000256" key="2">
    <source>
        <dbReference type="ARBA" id="ARBA00022475"/>
    </source>
</evidence>
<gene>
    <name evidence="8" type="ORF">GSY69_09260</name>
</gene>
<evidence type="ECO:0000313" key="8">
    <source>
        <dbReference type="EMBL" id="MYM20150.1"/>
    </source>
</evidence>
<feature type="domain" description="PLD phosphodiesterase" evidence="7">
    <location>
        <begin position="400"/>
        <end position="427"/>
    </location>
</feature>
<keyword evidence="3 6" id="KW-0812">Transmembrane</keyword>
<evidence type="ECO:0000256" key="4">
    <source>
        <dbReference type="ARBA" id="ARBA00022989"/>
    </source>
</evidence>
<keyword evidence="4 6" id="KW-1133">Transmembrane helix</keyword>
<dbReference type="GO" id="GO:0008808">
    <property type="term" value="F:cardiolipin synthase activity"/>
    <property type="evidence" value="ECO:0007669"/>
    <property type="project" value="TreeGrafter"/>
</dbReference>
<dbReference type="EMBL" id="WWEQ01000038">
    <property type="protein sequence ID" value="MYM20150.1"/>
    <property type="molecule type" value="Genomic_DNA"/>
</dbReference>
<dbReference type="SUPFAM" id="SSF56024">
    <property type="entry name" value="Phospholipase D/nuclease"/>
    <property type="match status" value="2"/>
</dbReference>
<dbReference type="SMART" id="SM00155">
    <property type="entry name" value="PLDc"/>
    <property type="match status" value="2"/>
</dbReference>
<accession>A0A6N9H803</accession>
<evidence type="ECO:0000256" key="3">
    <source>
        <dbReference type="ARBA" id="ARBA00022692"/>
    </source>
</evidence>
<feature type="transmembrane region" description="Helical" evidence="6">
    <location>
        <begin position="38"/>
        <end position="61"/>
    </location>
</feature>
<name>A0A6N9H803_9MICO</name>
<dbReference type="InterPro" id="IPR001736">
    <property type="entry name" value="PLipase_D/transphosphatidylase"/>
</dbReference>
<evidence type="ECO:0000256" key="6">
    <source>
        <dbReference type="SAM" id="Phobius"/>
    </source>
</evidence>
<feature type="transmembrane region" description="Helical" evidence="6">
    <location>
        <begin position="6"/>
        <end position="26"/>
    </location>
</feature>
<dbReference type="PANTHER" id="PTHR21248">
    <property type="entry name" value="CARDIOLIPIN SYNTHASE"/>
    <property type="match status" value="1"/>
</dbReference>
<keyword evidence="5 6" id="KW-0472">Membrane</keyword>
<dbReference type="PROSITE" id="PS50035">
    <property type="entry name" value="PLD"/>
    <property type="match status" value="2"/>
</dbReference>
<organism evidence="8 9">
    <name type="scientific">Brevibacterium rongguiense</name>
    <dbReference type="NCBI Taxonomy" id="2695267"/>
    <lineage>
        <taxon>Bacteria</taxon>
        <taxon>Bacillati</taxon>
        <taxon>Actinomycetota</taxon>
        <taxon>Actinomycetes</taxon>
        <taxon>Micrococcales</taxon>
        <taxon>Brevibacteriaceae</taxon>
        <taxon>Brevibacterium</taxon>
    </lineage>
</organism>
<keyword evidence="9" id="KW-1185">Reference proteome</keyword>
<dbReference type="InterPro" id="IPR027379">
    <property type="entry name" value="CLS_N"/>
</dbReference>
<evidence type="ECO:0000256" key="5">
    <source>
        <dbReference type="ARBA" id="ARBA00023136"/>
    </source>
</evidence>
<dbReference type="Gene3D" id="3.30.870.10">
    <property type="entry name" value="Endonuclease Chain A"/>
    <property type="match status" value="2"/>
</dbReference>
<reference evidence="8 9" key="1">
    <citation type="submission" date="2020-01" db="EMBL/GenBank/DDBJ databases">
        <authorList>
            <person name="Deng T."/>
        </authorList>
    </citation>
    <scope>NUCLEOTIDE SEQUENCE [LARGE SCALE GENOMIC DNA]</scope>
    <source>
        <strain evidence="8 9">5221</strain>
    </source>
</reference>
<dbReference type="RefSeq" id="WP_160953573.1">
    <property type="nucleotide sequence ID" value="NZ_WWEQ01000038.1"/>
</dbReference>
<dbReference type="GO" id="GO:0032049">
    <property type="term" value="P:cardiolipin biosynthetic process"/>
    <property type="evidence" value="ECO:0007669"/>
    <property type="project" value="UniProtKB-ARBA"/>
</dbReference>
<dbReference type="InterPro" id="IPR025202">
    <property type="entry name" value="PLD-like_dom"/>
</dbReference>
<evidence type="ECO:0000313" key="9">
    <source>
        <dbReference type="Proteomes" id="UP000469215"/>
    </source>
</evidence>
<feature type="domain" description="PLD phosphodiesterase" evidence="7">
    <location>
        <begin position="216"/>
        <end position="243"/>
    </location>
</feature>
<comment type="caution">
    <text evidence="8">The sequence shown here is derived from an EMBL/GenBank/DDBJ whole genome shotgun (WGS) entry which is preliminary data.</text>
</comment>
<dbReference type="GO" id="GO:0005886">
    <property type="term" value="C:plasma membrane"/>
    <property type="evidence" value="ECO:0007669"/>
    <property type="project" value="UniProtKB-SubCell"/>
</dbReference>
<dbReference type="AlphaFoldDB" id="A0A6N9H803"/>
<keyword evidence="2" id="KW-1003">Cell membrane</keyword>
<dbReference type="Pfam" id="PF13091">
    <property type="entry name" value="PLDc_2"/>
    <property type="match status" value="2"/>
</dbReference>
<dbReference type="Pfam" id="PF13396">
    <property type="entry name" value="PLDc_N"/>
    <property type="match status" value="1"/>
</dbReference>
<sequence length="487" mass="55158">MTWPAVLTTSWIVFEYIVKIIAVGVVPDNRKPGSAAGWLMLILFLPIVGVPLFLILGSPYIDRPRERIQREANKLLAKGTKQVPDYPAALEPSAALASVIGLDRRLTYLPMVDGDNEGVLMSDAESLARMVRLVEGAQRYVHCEIYIMAWDETTNAFFEACAAAVRRGVRVRVMMDHLGSRKYPGFKHLGRRLSEAGIEWHLMLPFLPLKGKIRRPDLRNHRKLLVVDGKYGVMGSQNMITPDYESKKNDEVGRRWHDVTVELTGQIVMELEAVFETDWYTESGEELDYLVYRMPDEPAPPLGGKTNAFQLVPSGPGFHTAPNLRLYTSLIGMATKHVRMVSPYFVPSESFLDAITTACYRGVRFDLYLCSSDQYVVGRAQESYYEALLEAGVIIHEYPKPELLHTKCFTIDGTYAVMGSANMDMRSFGLNYEISLLSARGNMLDQIEQVIDSYDAKSSLLDLEQWRRRPWTRKYMESVCRLSSALM</sequence>
<evidence type="ECO:0000259" key="7">
    <source>
        <dbReference type="PROSITE" id="PS50035"/>
    </source>
</evidence>
<evidence type="ECO:0000256" key="1">
    <source>
        <dbReference type="ARBA" id="ARBA00004651"/>
    </source>
</evidence>
<comment type="subcellular location">
    <subcellularLocation>
        <location evidence="1">Cell membrane</location>
        <topology evidence="1">Multi-pass membrane protein</topology>
    </subcellularLocation>
</comment>